<dbReference type="GO" id="GO:0016301">
    <property type="term" value="F:kinase activity"/>
    <property type="evidence" value="ECO:0007669"/>
    <property type="project" value="UniProtKB-KW"/>
</dbReference>
<dbReference type="InterPro" id="IPR012074">
    <property type="entry name" value="GAF_ANTAR"/>
</dbReference>
<evidence type="ECO:0000256" key="4">
    <source>
        <dbReference type="ARBA" id="ARBA00023163"/>
    </source>
</evidence>
<accession>A0A6J4HTH4</accession>
<dbReference type="InterPro" id="IPR003018">
    <property type="entry name" value="GAF"/>
</dbReference>
<evidence type="ECO:0000256" key="1">
    <source>
        <dbReference type="ARBA" id="ARBA00022679"/>
    </source>
</evidence>
<dbReference type="InterPro" id="IPR036388">
    <property type="entry name" value="WH-like_DNA-bd_sf"/>
</dbReference>
<dbReference type="SUPFAM" id="SSF52172">
    <property type="entry name" value="CheY-like"/>
    <property type="match status" value="1"/>
</dbReference>
<organism evidence="6">
    <name type="scientific">uncultured Acidimicrobiales bacterium</name>
    <dbReference type="NCBI Taxonomy" id="310071"/>
    <lineage>
        <taxon>Bacteria</taxon>
        <taxon>Bacillati</taxon>
        <taxon>Actinomycetota</taxon>
        <taxon>Acidimicrobiia</taxon>
        <taxon>Acidimicrobiales</taxon>
        <taxon>environmental samples</taxon>
    </lineage>
</organism>
<name>A0A6J4HTH4_9ACTN</name>
<keyword evidence="3" id="KW-0805">Transcription regulation</keyword>
<dbReference type="SMART" id="SM00065">
    <property type="entry name" value="GAF"/>
    <property type="match status" value="1"/>
</dbReference>
<dbReference type="SUPFAM" id="SSF55781">
    <property type="entry name" value="GAF domain-like"/>
    <property type="match status" value="1"/>
</dbReference>
<dbReference type="Gene3D" id="3.30.450.40">
    <property type="match status" value="1"/>
</dbReference>
<dbReference type="InterPro" id="IPR029016">
    <property type="entry name" value="GAF-like_dom_sf"/>
</dbReference>
<reference evidence="6" key="1">
    <citation type="submission" date="2020-02" db="EMBL/GenBank/DDBJ databases">
        <authorList>
            <person name="Meier V. D."/>
        </authorList>
    </citation>
    <scope>NUCLEOTIDE SEQUENCE</scope>
    <source>
        <strain evidence="6">AVDCRST_MAG50</strain>
    </source>
</reference>
<dbReference type="SMART" id="SM01012">
    <property type="entry name" value="ANTAR"/>
    <property type="match status" value="1"/>
</dbReference>
<sequence>MDREREVTSAFVNLANSLVDDFDVVELLSALTTECARLLDIASAGVLLADRRRVLHVLAASSEATRNLELFQLQREEGPCLDSYHDGAAVSVPDLEREAERWPQFVRAATQAGFASVHAVPMRVRGHRLGTLGLFGRHVGSLREEDLSLAQALAHVGSVAVVHGTAVADQAALAAQLQTALESRVVLEQAKGVLSQVGDLDMDGAFSALRSYARSNNERLAEVARAVVSRELAAGQLLGQMTKGTSSTP</sequence>
<dbReference type="GO" id="GO:0003723">
    <property type="term" value="F:RNA binding"/>
    <property type="evidence" value="ECO:0007669"/>
    <property type="project" value="InterPro"/>
</dbReference>
<dbReference type="AlphaFoldDB" id="A0A6J4HTH4"/>
<evidence type="ECO:0000313" key="6">
    <source>
        <dbReference type="EMBL" id="CAA9232430.1"/>
    </source>
</evidence>
<feature type="domain" description="ANTAR" evidence="5">
    <location>
        <begin position="167"/>
        <end position="228"/>
    </location>
</feature>
<proteinExistence type="predicted"/>
<dbReference type="Gene3D" id="1.10.10.10">
    <property type="entry name" value="Winged helix-like DNA-binding domain superfamily/Winged helix DNA-binding domain"/>
    <property type="match status" value="1"/>
</dbReference>
<evidence type="ECO:0000259" key="5">
    <source>
        <dbReference type="PROSITE" id="PS50921"/>
    </source>
</evidence>
<dbReference type="Pfam" id="PF13185">
    <property type="entry name" value="GAF_2"/>
    <property type="match status" value="1"/>
</dbReference>
<dbReference type="InterPro" id="IPR005561">
    <property type="entry name" value="ANTAR"/>
</dbReference>
<evidence type="ECO:0000256" key="2">
    <source>
        <dbReference type="ARBA" id="ARBA00022777"/>
    </source>
</evidence>
<gene>
    <name evidence="6" type="ORF">AVDCRST_MAG50-1252</name>
</gene>
<keyword evidence="2" id="KW-0418">Kinase</keyword>
<dbReference type="EMBL" id="CADCTF010000063">
    <property type="protein sequence ID" value="CAA9232430.1"/>
    <property type="molecule type" value="Genomic_DNA"/>
</dbReference>
<keyword evidence="4" id="KW-0804">Transcription</keyword>
<keyword evidence="1" id="KW-0808">Transferase</keyword>
<protein>
    <recommendedName>
        <fullName evidence="5">ANTAR domain-containing protein</fullName>
    </recommendedName>
</protein>
<dbReference type="Pfam" id="PF03861">
    <property type="entry name" value="ANTAR"/>
    <property type="match status" value="1"/>
</dbReference>
<dbReference type="PIRSF" id="PIRSF036625">
    <property type="entry name" value="GAF_ANTAR"/>
    <property type="match status" value="1"/>
</dbReference>
<dbReference type="PROSITE" id="PS50921">
    <property type="entry name" value="ANTAR"/>
    <property type="match status" value="1"/>
</dbReference>
<evidence type="ECO:0000256" key="3">
    <source>
        <dbReference type="ARBA" id="ARBA00023015"/>
    </source>
</evidence>
<dbReference type="InterPro" id="IPR011006">
    <property type="entry name" value="CheY-like_superfamily"/>
</dbReference>